<name>A0A2M7IHV3_9BACT</name>
<dbReference type="GO" id="GO:0016020">
    <property type="term" value="C:membrane"/>
    <property type="evidence" value="ECO:0007669"/>
    <property type="project" value="InterPro"/>
</dbReference>
<dbReference type="Proteomes" id="UP000229561">
    <property type="component" value="Unassembled WGS sequence"/>
</dbReference>
<feature type="transmembrane region" description="Helical" evidence="1">
    <location>
        <begin position="63"/>
        <end position="84"/>
    </location>
</feature>
<proteinExistence type="predicted"/>
<keyword evidence="1" id="KW-0472">Membrane</keyword>
<dbReference type="Pfam" id="PF03083">
    <property type="entry name" value="MtN3_slv"/>
    <property type="match status" value="1"/>
</dbReference>
<keyword evidence="1" id="KW-0812">Transmembrane</keyword>
<evidence type="ECO:0008006" key="4">
    <source>
        <dbReference type="Google" id="ProtNLM"/>
    </source>
</evidence>
<reference evidence="3" key="1">
    <citation type="submission" date="2017-09" db="EMBL/GenBank/DDBJ databases">
        <title>Depth-based differentiation of microbial function through sediment-hosted aquifers and enrichment of novel symbionts in the deep terrestrial subsurface.</title>
        <authorList>
            <person name="Probst A.J."/>
            <person name="Ladd B."/>
            <person name="Jarett J.K."/>
            <person name="Geller-Mcgrath D.E."/>
            <person name="Sieber C.M.K."/>
            <person name="Emerson J.B."/>
            <person name="Anantharaman K."/>
            <person name="Thomas B.C."/>
            <person name="Malmstrom R."/>
            <person name="Stieglmeier M."/>
            <person name="Klingl A."/>
            <person name="Woyke T."/>
            <person name="Ryan C.M."/>
            <person name="Banfield J.F."/>
        </authorList>
    </citation>
    <scope>NUCLEOTIDE SEQUENCE [LARGE SCALE GENOMIC DNA]</scope>
</reference>
<dbReference type="InterPro" id="IPR004316">
    <property type="entry name" value="SWEET_rpt"/>
</dbReference>
<dbReference type="AlphaFoldDB" id="A0A2M7IHV3"/>
<dbReference type="Gene3D" id="1.20.1280.290">
    <property type="match status" value="1"/>
</dbReference>
<organism evidence="2 3">
    <name type="scientific">Candidatus Portnoybacteria bacterium CG_4_8_14_3_um_filter_40_10</name>
    <dbReference type="NCBI Taxonomy" id="1974801"/>
    <lineage>
        <taxon>Bacteria</taxon>
        <taxon>Candidatus Portnoyibacteriota</taxon>
    </lineage>
</organism>
<evidence type="ECO:0000313" key="2">
    <source>
        <dbReference type="EMBL" id="PIW76038.1"/>
    </source>
</evidence>
<gene>
    <name evidence="2" type="ORF">CO001_03470</name>
</gene>
<comment type="caution">
    <text evidence="2">The sequence shown here is derived from an EMBL/GenBank/DDBJ whole genome shotgun (WGS) entry which is preliminary data.</text>
</comment>
<evidence type="ECO:0000256" key="1">
    <source>
        <dbReference type="SAM" id="Phobius"/>
    </source>
</evidence>
<keyword evidence="1" id="KW-1133">Transmembrane helix</keyword>
<feature type="transmembrane region" description="Helical" evidence="1">
    <location>
        <begin position="36"/>
        <end position="57"/>
    </location>
</feature>
<dbReference type="EMBL" id="PFGY01000093">
    <property type="protein sequence ID" value="PIW76038.1"/>
    <property type="molecule type" value="Genomic_DNA"/>
</dbReference>
<sequence>MNLTSLEYILIVSTILEFNPLFQAVKSLRTKSVKDIAPLTFAAILVIGILWLIYGISISSVPLIVGNAIKLFTSLSVVIIYIIFKDKKNHEKLKNNLLERN</sequence>
<protein>
    <recommendedName>
        <fullName evidence="4">Glutathione synthetase</fullName>
    </recommendedName>
</protein>
<evidence type="ECO:0000313" key="3">
    <source>
        <dbReference type="Proteomes" id="UP000229561"/>
    </source>
</evidence>
<accession>A0A2M7IHV3</accession>